<sequence length="678" mass="74614">MVVLLVRVGAFMSAVPKPCDDGKLIGRRAPDTRALKSHAFPNFSGLCFHHDNMATSPSVTMTTTATTVLHQITASPPQPGPTVIPDTSLVLNLGNLLASVEDFDEALRQRPRTSCWQDAVDAIEKAKNADKEKASNSRVRGYLRKSKVEISMLESLTGVIPDQNGLSILRCGLATIFSMATVRLQLQETILDALEDIPDTFAQALNALSCFPDAPDVLLAVRELYCILLFQVDTLIRVLLRSHPQKNRMKSLWSQLPAKETEVVHLALQEVARAAARVSQCSQAALERTVANIDRKMDHFGDTIMSAIGQVRIQERDIQPDLESVVRTAIQDTLDKWRPSLSESQPPVLYILEASPQTPSASFPWHHSSISPMSISPGPILSSYSAPQKPVPLPTSPSPSPTASPNRALPSMFPLTPTKTVPPASSSDLLLARFGVSDGLSEDVLDDVTQQSSRLRPDAISRGMYLLSTDRFLRWIQAPRWFSDMILVDGHCTDAVVDKVSPMTTVCAHVVTALRENPSAIVLYHFCGQNTSFLDPLRGTFGLVRNLVRQLCQHALHLNLNGHMADTIDEYNLPALCDLFSEVIKQLDPSQPVFCIVDGVSELETVLDGWWDDVCDFIECLLEHVNTAPEHRKGPALRVMLTSMERATRLADDGVVPKDRTVSLIARRSDYAGFVTDL</sequence>
<feature type="domain" description="Nephrocystin 3-like N-terminal" evidence="3">
    <location>
        <begin position="504"/>
        <end position="643"/>
    </location>
</feature>
<evidence type="ECO:0000259" key="3">
    <source>
        <dbReference type="Pfam" id="PF24883"/>
    </source>
</evidence>
<gene>
    <name evidence="4" type="ORF">QC762_510870</name>
</gene>
<dbReference type="Pfam" id="PF24883">
    <property type="entry name" value="NPHP3_N"/>
    <property type="match status" value="1"/>
</dbReference>
<dbReference type="PANTHER" id="PTHR40619:SF3">
    <property type="entry name" value="FUNGAL STAND N-TERMINAL GOODBYE DOMAIN-CONTAINING PROTEIN"/>
    <property type="match status" value="1"/>
</dbReference>
<keyword evidence="1" id="KW-0677">Repeat</keyword>
<feature type="region of interest" description="Disordered" evidence="2">
    <location>
        <begin position="381"/>
        <end position="408"/>
    </location>
</feature>
<dbReference type="InterPro" id="IPR056884">
    <property type="entry name" value="NPHP3-like_N"/>
</dbReference>
<proteinExistence type="predicted"/>
<evidence type="ECO:0000313" key="5">
    <source>
        <dbReference type="Proteomes" id="UP001323405"/>
    </source>
</evidence>
<organism evidence="4 5">
    <name type="scientific">Podospora pseudocomata</name>
    <dbReference type="NCBI Taxonomy" id="2093779"/>
    <lineage>
        <taxon>Eukaryota</taxon>
        <taxon>Fungi</taxon>
        <taxon>Dikarya</taxon>
        <taxon>Ascomycota</taxon>
        <taxon>Pezizomycotina</taxon>
        <taxon>Sordariomycetes</taxon>
        <taxon>Sordariomycetidae</taxon>
        <taxon>Sordariales</taxon>
        <taxon>Podosporaceae</taxon>
        <taxon>Podospora</taxon>
    </lineage>
</organism>
<comment type="caution">
    <text evidence="4">The sequence shown here is derived from an EMBL/GenBank/DDBJ whole genome shotgun (WGS) entry which is preliminary data.</text>
</comment>
<evidence type="ECO:0000256" key="2">
    <source>
        <dbReference type="SAM" id="MobiDB-lite"/>
    </source>
</evidence>
<protein>
    <recommendedName>
        <fullName evidence="3">Nephrocystin 3-like N-terminal domain-containing protein</fullName>
    </recommendedName>
</protein>
<keyword evidence="5" id="KW-1185">Reference proteome</keyword>
<dbReference type="Proteomes" id="UP001323405">
    <property type="component" value="Unassembled WGS sequence"/>
</dbReference>
<feature type="compositionally biased region" description="Pro residues" evidence="2">
    <location>
        <begin position="389"/>
        <end position="402"/>
    </location>
</feature>
<evidence type="ECO:0000313" key="4">
    <source>
        <dbReference type="EMBL" id="KAK4653921.1"/>
    </source>
</evidence>
<name>A0ABR0GE39_9PEZI</name>
<evidence type="ECO:0000256" key="1">
    <source>
        <dbReference type="ARBA" id="ARBA00022737"/>
    </source>
</evidence>
<dbReference type="GeneID" id="87911391"/>
<dbReference type="RefSeq" id="XP_062742896.1">
    <property type="nucleotide sequence ID" value="XM_062891484.1"/>
</dbReference>
<dbReference type="EMBL" id="JAFFHA010000007">
    <property type="protein sequence ID" value="KAK4653921.1"/>
    <property type="molecule type" value="Genomic_DNA"/>
</dbReference>
<reference evidence="4 5" key="1">
    <citation type="journal article" date="2023" name="bioRxiv">
        <title>High-quality genome assemblies of four members of thePodospora anserinaspecies complex.</title>
        <authorList>
            <person name="Ament-Velasquez S.L."/>
            <person name="Vogan A.A."/>
            <person name="Wallerman O."/>
            <person name="Hartmann F."/>
            <person name="Gautier V."/>
            <person name="Silar P."/>
            <person name="Giraud T."/>
            <person name="Johannesson H."/>
        </authorList>
    </citation>
    <scope>NUCLEOTIDE SEQUENCE [LARGE SCALE GENOMIC DNA]</scope>
    <source>
        <strain evidence="4 5">CBS 415.72m</strain>
    </source>
</reference>
<dbReference type="PANTHER" id="PTHR40619">
    <property type="entry name" value="FUNGAL STAND N-TERMINAL GOODBYE DOMAIN-CONTAINING PROTEIN"/>
    <property type="match status" value="1"/>
</dbReference>
<accession>A0ABR0GE39</accession>